<comment type="similarity">
    <text evidence="2">Belongs to the GerABKC lipoprotein family.</text>
</comment>
<dbReference type="PROSITE" id="PS51257">
    <property type="entry name" value="PROKAR_LIPOPROTEIN"/>
    <property type="match status" value="1"/>
</dbReference>
<dbReference type="GO" id="GO:0009847">
    <property type="term" value="P:spore germination"/>
    <property type="evidence" value="ECO:0007669"/>
    <property type="project" value="InterPro"/>
</dbReference>
<proteinExistence type="inferred from homology"/>
<dbReference type="Pfam" id="PF05504">
    <property type="entry name" value="Spore_GerAC"/>
    <property type="match status" value="1"/>
</dbReference>
<dbReference type="Gene3D" id="6.20.190.10">
    <property type="entry name" value="Nutrient germinant receptor protein C, domain 1"/>
    <property type="match status" value="1"/>
</dbReference>
<feature type="domain" description="Spore germination GerAC-like C-terminal" evidence="8">
    <location>
        <begin position="205"/>
        <end position="371"/>
    </location>
</feature>
<dbReference type="Pfam" id="PF25198">
    <property type="entry name" value="Spore_GerAC_N"/>
    <property type="match status" value="1"/>
</dbReference>
<dbReference type="Gene3D" id="3.30.300.210">
    <property type="entry name" value="Nutrient germinant receptor protein C, domain 3"/>
    <property type="match status" value="1"/>
</dbReference>
<evidence type="ECO:0000259" key="8">
    <source>
        <dbReference type="Pfam" id="PF05504"/>
    </source>
</evidence>
<dbReference type="EMBL" id="CP080467">
    <property type="protein sequence ID" value="UNO49824.1"/>
    <property type="molecule type" value="Genomic_DNA"/>
</dbReference>
<evidence type="ECO:0000313" key="11">
    <source>
        <dbReference type="Proteomes" id="UP000829401"/>
    </source>
</evidence>
<organism evidence="10 11">
    <name type="scientific">Alicyclobacillus acidoterrestris (strain ATCC 49025 / DSM 3922 / CIP 106132 / NCIMB 13137 / GD3B)</name>
    <dbReference type="NCBI Taxonomy" id="1356854"/>
    <lineage>
        <taxon>Bacteria</taxon>
        <taxon>Bacillati</taxon>
        <taxon>Bacillota</taxon>
        <taxon>Bacilli</taxon>
        <taxon>Bacillales</taxon>
        <taxon>Alicyclobacillaceae</taxon>
        <taxon>Alicyclobacillus</taxon>
    </lineage>
</organism>
<evidence type="ECO:0000256" key="1">
    <source>
        <dbReference type="ARBA" id="ARBA00004635"/>
    </source>
</evidence>
<dbReference type="RefSeq" id="WP_021297889.1">
    <property type="nucleotide sequence ID" value="NZ_AURB01000164.1"/>
</dbReference>
<sequence>MRTFQKALFYSGMILFCMIFVTGCWDKHELNDRAIIMGVGLDQGDDDSVIISMQIARPSGLGTNEQPENETGAFEYVESTGKNWMDAAQHSSFQISRYRFFGQRRVIFIGEKLARRGLKNTLDEFSRYTQVRLRTDMIVIQGGEARDQLKKSRPFERVPVLSDIKLHTAIGGKSGDTTFRDFLMDVLSDGASPTLVSMNGNQVTGRAVFNSDLQLVGYLTMDEAINRLWITGGLKQYVYTFRVPQFNGLVSLQTSKFKRDITTKISGNKAQIHIALSAVADLQENDSSVDMYETHHLQTVQQAFNHYLQKSMTDMVKRTQTEYGIDVLQLGEVIHRQHPIQWKDMKSDWNCHGYKNAQITVSVHTTIKRAGLTTLPLQLNEGDQ</sequence>
<keyword evidence="6" id="KW-0564">Palmitate</keyword>
<evidence type="ECO:0000256" key="7">
    <source>
        <dbReference type="ARBA" id="ARBA00023288"/>
    </source>
</evidence>
<keyword evidence="11" id="KW-1185">Reference proteome</keyword>
<protein>
    <submittedName>
        <fullName evidence="10">Ger(X)C family spore germination protein</fullName>
    </submittedName>
</protein>
<keyword evidence="4" id="KW-0732">Signal</keyword>
<feature type="domain" description="Spore germination protein N-terminal" evidence="9">
    <location>
        <begin position="26"/>
        <end position="195"/>
    </location>
</feature>
<evidence type="ECO:0000256" key="4">
    <source>
        <dbReference type="ARBA" id="ARBA00022729"/>
    </source>
</evidence>
<dbReference type="InterPro" id="IPR008844">
    <property type="entry name" value="Spore_GerAC-like"/>
</dbReference>
<evidence type="ECO:0000256" key="5">
    <source>
        <dbReference type="ARBA" id="ARBA00023136"/>
    </source>
</evidence>
<dbReference type="PANTHER" id="PTHR35789:SF1">
    <property type="entry name" value="SPORE GERMINATION PROTEIN B3"/>
    <property type="match status" value="1"/>
</dbReference>
<reference evidence="11" key="1">
    <citation type="journal article" date="2022" name="G3 (Bethesda)">
        <title>Unveiling the complete genome sequence of Alicyclobacillus acidoterrestris DSM 3922T, a taint-producing strain.</title>
        <authorList>
            <person name="Leonardo I.C."/>
            <person name="Barreto Crespo M.T."/>
            <person name="Gaspar F.B."/>
        </authorList>
    </citation>
    <scope>NUCLEOTIDE SEQUENCE [LARGE SCALE GENOMIC DNA]</scope>
    <source>
        <strain evidence="11">DSM 3922</strain>
    </source>
</reference>
<keyword evidence="5" id="KW-0472">Membrane</keyword>
<dbReference type="eggNOG" id="ENOG502Z9N7">
    <property type="taxonomic scope" value="Bacteria"/>
</dbReference>
<name>T0CZT5_ALIAG</name>
<comment type="subcellular location">
    <subcellularLocation>
        <location evidence="1">Membrane</location>
        <topology evidence="1">Lipid-anchor</topology>
    </subcellularLocation>
</comment>
<dbReference type="PANTHER" id="PTHR35789">
    <property type="entry name" value="SPORE GERMINATION PROTEIN B3"/>
    <property type="match status" value="1"/>
</dbReference>
<dbReference type="InterPro" id="IPR057336">
    <property type="entry name" value="GerAC_N"/>
</dbReference>
<dbReference type="GO" id="GO:0016020">
    <property type="term" value="C:membrane"/>
    <property type="evidence" value="ECO:0007669"/>
    <property type="project" value="UniProtKB-SubCell"/>
</dbReference>
<dbReference type="Proteomes" id="UP000829401">
    <property type="component" value="Chromosome"/>
</dbReference>
<dbReference type="OrthoDB" id="9816067at2"/>
<accession>A0A9E7CRF9</accession>
<keyword evidence="3" id="KW-0309">Germination</keyword>
<evidence type="ECO:0000313" key="10">
    <source>
        <dbReference type="EMBL" id="UNO49824.1"/>
    </source>
</evidence>
<keyword evidence="7" id="KW-0449">Lipoprotein</keyword>
<dbReference type="InterPro" id="IPR046953">
    <property type="entry name" value="Spore_GerAC-like_C"/>
</dbReference>
<dbReference type="InterPro" id="IPR038501">
    <property type="entry name" value="Spore_GerAC_C_sf"/>
</dbReference>
<evidence type="ECO:0000256" key="2">
    <source>
        <dbReference type="ARBA" id="ARBA00007886"/>
    </source>
</evidence>
<evidence type="ECO:0000256" key="3">
    <source>
        <dbReference type="ARBA" id="ARBA00022544"/>
    </source>
</evidence>
<dbReference type="AlphaFoldDB" id="T0CZT5"/>
<evidence type="ECO:0000259" key="9">
    <source>
        <dbReference type="Pfam" id="PF25198"/>
    </source>
</evidence>
<evidence type="ECO:0000256" key="6">
    <source>
        <dbReference type="ARBA" id="ARBA00023139"/>
    </source>
</evidence>
<dbReference type="STRING" id="1356854.N007_01440"/>
<gene>
    <name evidence="10" type="ORF">K1I37_04765</name>
</gene>
<dbReference type="KEGG" id="aaco:K1I37_04765"/>
<accession>T0CZT5</accession>
<dbReference type="NCBIfam" id="TIGR02887">
    <property type="entry name" value="spore_ger_x_C"/>
    <property type="match status" value="1"/>
</dbReference>